<sequence length="228" mass="26219">MMEMEKVSKRFITKQVLYDCNLIIKKGKIIGLVGENGAGKTTLMKMLAGLLKQSSGDIRLFSKPVNRMSSENIAFAMDGDYYFPYFRVGELLHYLKTQFADFDAEKATYILKFMEINSGEKIKYLSKGNLNRLKIAMTLSRNAPLILLDEPFSGLDPMVRKAIMKSIIRFVDLEKQTLLLSTHEVAEVEPMLDEVILVKNNTIFAHETIDKLREKKQTTLLDWMERLH</sequence>
<keyword evidence="2 4" id="KW-0067">ATP-binding</keyword>
<dbReference type="CDD" id="cd03230">
    <property type="entry name" value="ABC_DR_subfamily_A"/>
    <property type="match status" value="1"/>
</dbReference>
<reference evidence="4 5" key="1">
    <citation type="submission" date="2023-10" db="EMBL/GenBank/DDBJ databases">
        <title>Virgibacillus halophilus 5B73C genome.</title>
        <authorList>
            <person name="Miliotis G."/>
            <person name="Sengupta P."/>
            <person name="Hameed A."/>
            <person name="Chuvochina M."/>
            <person name="Mcdonagh F."/>
            <person name="Simpson A.C."/>
            <person name="Singh N.K."/>
            <person name="Rekha P.D."/>
            <person name="Raman K."/>
            <person name="Hugenholtz P."/>
            <person name="Venkateswaran K."/>
        </authorList>
    </citation>
    <scope>NUCLEOTIDE SEQUENCE [LARGE SCALE GENOMIC DNA]</scope>
    <source>
        <strain evidence="4 5">5B73C</strain>
    </source>
</reference>
<protein>
    <submittedName>
        <fullName evidence="4">ABC transporter ATP-binding protein</fullName>
    </submittedName>
</protein>
<evidence type="ECO:0000256" key="1">
    <source>
        <dbReference type="ARBA" id="ARBA00022741"/>
    </source>
</evidence>
<accession>A0ABU5C1L9</accession>
<keyword evidence="1" id="KW-0547">Nucleotide-binding</keyword>
<dbReference type="EMBL" id="JAWDIP010000003">
    <property type="protein sequence ID" value="MDY0393124.1"/>
    <property type="molecule type" value="Genomic_DNA"/>
</dbReference>
<dbReference type="Proteomes" id="UP001281447">
    <property type="component" value="Unassembled WGS sequence"/>
</dbReference>
<comment type="caution">
    <text evidence="4">The sequence shown here is derived from an EMBL/GenBank/DDBJ whole genome shotgun (WGS) entry which is preliminary data.</text>
</comment>
<dbReference type="GO" id="GO:0005524">
    <property type="term" value="F:ATP binding"/>
    <property type="evidence" value="ECO:0007669"/>
    <property type="project" value="UniProtKB-KW"/>
</dbReference>
<dbReference type="InterPro" id="IPR027417">
    <property type="entry name" value="P-loop_NTPase"/>
</dbReference>
<evidence type="ECO:0000313" key="5">
    <source>
        <dbReference type="Proteomes" id="UP001281447"/>
    </source>
</evidence>
<evidence type="ECO:0000256" key="2">
    <source>
        <dbReference type="ARBA" id="ARBA00022840"/>
    </source>
</evidence>
<evidence type="ECO:0000313" key="4">
    <source>
        <dbReference type="EMBL" id="MDY0393124.1"/>
    </source>
</evidence>
<dbReference type="Pfam" id="PF00005">
    <property type="entry name" value="ABC_tran"/>
    <property type="match status" value="1"/>
</dbReference>
<evidence type="ECO:0000259" key="3">
    <source>
        <dbReference type="PROSITE" id="PS50893"/>
    </source>
</evidence>
<dbReference type="PROSITE" id="PS00211">
    <property type="entry name" value="ABC_TRANSPORTER_1"/>
    <property type="match status" value="1"/>
</dbReference>
<organism evidence="4 5">
    <name type="scientific">Tigheibacillus halophilus</name>
    <dbReference type="NCBI Taxonomy" id="361280"/>
    <lineage>
        <taxon>Bacteria</taxon>
        <taxon>Bacillati</taxon>
        <taxon>Bacillota</taxon>
        <taxon>Bacilli</taxon>
        <taxon>Bacillales</taxon>
        <taxon>Bacillaceae</taxon>
        <taxon>Tigheibacillus</taxon>
    </lineage>
</organism>
<name>A0ABU5C1L9_9BACI</name>
<keyword evidence="5" id="KW-1185">Reference proteome</keyword>
<proteinExistence type="predicted"/>
<dbReference type="Gene3D" id="3.40.50.300">
    <property type="entry name" value="P-loop containing nucleotide triphosphate hydrolases"/>
    <property type="match status" value="1"/>
</dbReference>
<dbReference type="PANTHER" id="PTHR43158">
    <property type="entry name" value="SKFA PEPTIDE EXPORT ATP-BINDING PROTEIN SKFE"/>
    <property type="match status" value="1"/>
</dbReference>
<dbReference type="SMART" id="SM00382">
    <property type="entry name" value="AAA"/>
    <property type="match status" value="1"/>
</dbReference>
<dbReference type="InterPro" id="IPR003439">
    <property type="entry name" value="ABC_transporter-like_ATP-bd"/>
</dbReference>
<dbReference type="InterPro" id="IPR003593">
    <property type="entry name" value="AAA+_ATPase"/>
</dbReference>
<dbReference type="RefSeq" id="WP_390352097.1">
    <property type="nucleotide sequence ID" value="NZ_JBHUIZ010000002.1"/>
</dbReference>
<dbReference type="InterPro" id="IPR017871">
    <property type="entry name" value="ABC_transporter-like_CS"/>
</dbReference>
<dbReference type="PANTHER" id="PTHR43158:SF1">
    <property type="entry name" value="ABC TRANSPORTER, ATP-BINDING PROTEIN"/>
    <property type="match status" value="1"/>
</dbReference>
<dbReference type="PROSITE" id="PS50893">
    <property type="entry name" value="ABC_TRANSPORTER_2"/>
    <property type="match status" value="1"/>
</dbReference>
<gene>
    <name evidence="4" type="ORF">RWE15_00120</name>
</gene>
<feature type="domain" description="ABC transporter" evidence="3">
    <location>
        <begin position="2"/>
        <end position="225"/>
    </location>
</feature>
<dbReference type="SUPFAM" id="SSF52540">
    <property type="entry name" value="P-loop containing nucleoside triphosphate hydrolases"/>
    <property type="match status" value="1"/>
</dbReference>